<comment type="caution">
    <text evidence="2">The sequence shown here is derived from an EMBL/GenBank/DDBJ whole genome shotgun (WGS) entry which is preliminary data.</text>
</comment>
<dbReference type="Proteomes" id="UP001054837">
    <property type="component" value="Unassembled WGS sequence"/>
</dbReference>
<organism evidence="2 3">
    <name type="scientific">Caerostris darwini</name>
    <dbReference type="NCBI Taxonomy" id="1538125"/>
    <lineage>
        <taxon>Eukaryota</taxon>
        <taxon>Metazoa</taxon>
        <taxon>Ecdysozoa</taxon>
        <taxon>Arthropoda</taxon>
        <taxon>Chelicerata</taxon>
        <taxon>Arachnida</taxon>
        <taxon>Araneae</taxon>
        <taxon>Araneomorphae</taxon>
        <taxon>Entelegynae</taxon>
        <taxon>Araneoidea</taxon>
        <taxon>Araneidae</taxon>
        <taxon>Caerostris</taxon>
    </lineage>
</organism>
<evidence type="ECO:0008006" key="4">
    <source>
        <dbReference type="Google" id="ProtNLM"/>
    </source>
</evidence>
<sequence length="137" mass="15564">MFPSIHKFAFVIGSLLQSIFSFSSLQAVVVTCLSPFAVVRFMLKGNGVLHKNSKMRCCEFDALVGSSMSKDFHRSWRKTVPPLRHLIGDTSLLFLCSLHHCNSTLFRRLLMVTDNATMAYDNKNIITKELWFVMMVG</sequence>
<protein>
    <recommendedName>
        <fullName evidence="4">Secreted protein</fullName>
    </recommendedName>
</protein>
<evidence type="ECO:0000256" key="1">
    <source>
        <dbReference type="SAM" id="SignalP"/>
    </source>
</evidence>
<feature type="signal peptide" evidence="1">
    <location>
        <begin position="1"/>
        <end position="21"/>
    </location>
</feature>
<evidence type="ECO:0000313" key="3">
    <source>
        <dbReference type="Proteomes" id="UP001054837"/>
    </source>
</evidence>
<proteinExistence type="predicted"/>
<accession>A0AAV4X2C7</accession>
<reference evidence="2 3" key="1">
    <citation type="submission" date="2021-06" db="EMBL/GenBank/DDBJ databases">
        <title>Caerostris darwini draft genome.</title>
        <authorList>
            <person name="Kono N."/>
            <person name="Arakawa K."/>
        </authorList>
    </citation>
    <scope>NUCLEOTIDE SEQUENCE [LARGE SCALE GENOMIC DNA]</scope>
</reference>
<name>A0AAV4X2C7_9ARAC</name>
<feature type="chain" id="PRO_5043955046" description="Secreted protein" evidence="1">
    <location>
        <begin position="22"/>
        <end position="137"/>
    </location>
</feature>
<keyword evidence="1" id="KW-0732">Signal</keyword>
<gene>
    <name evidence="2" type="ORF">CDAR_191221</name>
</gene>
<keyword evidence="3" id="KW-1185">Reference proteome</keyword>
<evidence type="ECO:0000313" key="2">
    <source>
        <dbReference type="EMBL" id="GIY88155.1"/>
    </source>
</evidence>
<dbReference type="AlphaFoldDB" id="A0AAV4X2C7"/>
<dbReference type="EMBL" id="BPLQ01015452">
    <property type="protein sequence ID" value="GIY88155.1"/>
    <property type="molecule type" value="Genomic_DNA"/>
</dbReference>